<dbReference type="InterPro" id="IPR036465">
    <property type="entry name" value="vWFA_dom_sf"/>
</dbReference>
<evidence type="ECO:0000259" key="1">
    <source>
        <dbReference type="Pfam" id="PF09967"/>
    </source>
</evidence>
<dbReference type="SUPFAM" id="SSF53300">
    <property type="entry name" value="vWA-like"/>
    <property type="match status" value="1"/>
</dbReference>
<dbReference type="Pfam" id="PF09967">
    <property type="entry name" value="DUF2201"/>
    <property type="match status" value="1"/>
</dbReference>
<accession>A0ABS8ZK18</accession>
<name>A0ABS8ZK18_9PSEU</name>
<feature type="domain" description="VWA-like" evidence="1">
    <location>
        <begin position="267"/>
        <end position="399"/>
    </location>
</feature>
<proteinExistence type="predicted"/>
<evidence type="ECO:0000313" key="3">
    <source>
        <dbReference type="EMBL" id="MCE7008153.1"/>
    </source>
</evidence>
<dbReference type="PANTHER" id="PTHR38730:SF1">
    <property type="entry name" value="SLL7028 PROTEIN"/>
    <property type="match status" value="1"/>
</dbReference>
<reference evidence="3 4" key="1">
    <citation type="submission" date="2021-12" db="EMBL/GenBank/DDBJ databases">
        <title>Genome sequence of Kibdelosporangium philippinense ATCC 49844.</title>
        <authorList>
            <person name="Fedorov E.A."/>
            <person name="Omeragic M."/>
            <person name="Shalygina K.F."/>
            <person name="Maclea K.S."/>
        </authorList>
    </citation>
    <scope>NUCLEOTIDE SEQUENCE [LARGE SCALE GENOMIC DNA]</scope>
    <source>
        <strain evidence="3 4">ATCC 49844</strain>
    </source>
</reference>
<dbReference type="Proteomes" id="UP001521150">
    <property type="component" value="Unassembled WGS sequence"/>
</dbReference>
<evidence type="ECO:0000313" key="4">
    <source>
        <dbReference type="Proteomes" id="UP001521150"/>
    </source>
</evidence>
<dbReference type="CDD" id="cd00198">
    <property type="entry name" value="vWFA"/>
    <property type="match status" value="1"/>
</dbReference>
<comment type="caution">
    <text evidence="3">The sequence shown here is derived from an EMBL/GenBank/DDBJ whole genome shotgun (WGS) entry which is preliminary data.</text>
</comment>
<keyword evidence="4" id="KW-1185">Reference proteome</keyword>
<dbReference type="RefSeq" id="WP_233729682.1">
    <property type="nucleotide sequence ID" value="NZ_JAJVCN010000003.1"/>
</dbReference>
<protein>
    <submittedName>
        <fullName evidence="3">VWA-like domain-containing protein</fullName>
    </submittedName>
</protein>
<organism evidence="3 4">
    <name type="scientific">Kibdelosporangium philippinense</name>
    <dbReference type="NCBI Taxonomy" id="211113"/>
    <lineage>
        <taxon>Bacteria</taxon>
        <taxon>Bacillati</taxon>
        <taxon>Actinomycetota</taxon>
        <taxon>Actinomycetes</taxon>
        <taxon>Pseudonocardiales</taxon>
        <taxon>Pseudonocardiaceae</taxon>
        <taxon>Kibdelosporangium</taxon>
    </lineage>
</organism>
<evidence type="ECO:0000259" key="2">
    <source>
        <dbReference type="Pfam" id="PF13203"/>
    </source>
</evidence>
<gene>
    <name evidence="3" type="ORF">LWC34_35850</name>
</gene>
<dbReference type="PANTHER" id="PTHR38730">
    <property type="entry name" value="SLL7028 PROTEIN"/>
    <property type="match status" value="1"/>
</dbReference>
<dbReference type="Pfam" id="PF13203">
    <property type="entry name" value="DUF2201_N"/>
    <property type="match status" value="1"/>
</dbReference>
<dbReference type="InterPro" id="IPR025154">
    <property type="entry name" value="Put_metallopeptidase_dom"/>
</dbReference>
<dbReference type="InterPro" id="IPR018698">
    <property type="entry name" value="VWA-like_dom"/>
</dbReference>
<feature type="domain" description="Putative metallopeptidase" evidence="2">
    <location>
        <begin position="3"/>
        <end position="259"/>
    </location>
</feature>
<dbReference type="EMBL" id="JAJVCN010000003">
    <property type="protein sequence ID" value="MCE7008153.1"/>
    <property type="molecule type" value="Genomic_DNA"/>
</dbReference>
<sequence length="402" mass="43937">MDEEKLYAARLHAVRSRPYLATALFALHVVESQRVPTMAVDQHWRCYVSPAFVDCTPLEELAGVWVHEVSHLLRDHHGRSDRFAVKHELTGPGERLRMNIAADCEINDDVFGDGLACPEDAVKPSVLGLDEGLLMEEYLSQFRLGARTNAFSWLDCGSGADGLEREWDLGADDTHRLTAQERDAVRFRVAQGIKGRPGSVPKGWQRWAEKAFHPPQPWRELLGAAVRSAVSAAGVGEDYTYGRPSRRSAGVPGVVMPSLRRRPPRVFVIVDTSASVSDTELGSAILEIAAIVHAVGGRRDLVSVLSCDAAAHITDPLCRAEGIPLIGGGGTDLRAGFAKAVRTNPRPDVIVALTDGETPWPASRPPCRTVVGLFPRRPRSREDNPHYKPDTPPAWARVVNVG</sequence>